<gene>
    <name evidence="2" type="ORF">HMPREF0305_10469</name>
</gene>
<dbReference type="eggNOG" id="ENOG5031QGP">
    <property type="taxonomic scope" value="Bacteria"/>
</dbReference>
<dbReference type="OrthoDB" id="4426422at2"/>
<protein>
    <recommendedName>
        <fullName evidence="4">Tat pathway signal sequence domain protein</fullName>
    </recommendedName>
</protein>
<reference evidence="2 3" key="1">
    <citation type="submission" date="2010-08" db="EMBL/GenBank/DDBJ databases">
        <authorList>
            <person name="Muzny D."/>
            <person name="Qin X."/>
            <person name="Buhay C."/>
            <person name="Dugan-Rocha S."/>
            <person name="Ding Y."/>
            <person name="Chen G."/>
            <person name="Hawes A."/>
            <person name="Holder M."/>
            <person name="Jhangiani S."/>
            <person name="Johnson A."/>
            <person name="Khan Z."/>
            <person name="Li Z."/>
            <person name="Liu W."/>
            <person name="Liu X."/>
            <person name="Perez L."/>
            <person name="Shen H."/>
            <person name="Wang Q."/>
            <person name="Watt J."/>
            <person name="Xi L."/>
            <person name="Xin Y."/>
            <person name="Zhou J."/>
            <person name="Deng J."/>
            <person name="Jiang H."/>
            <person name="Liu Y."/>
            <person name="Qu J."/>
            <person name="Song X.-Z."/>
            <person name="Zhang L."/>
            <person name="Villasana D."/>
            <person name="Johnson A."/>
            <person name="Liu J."/>
            <person name="Liyanage D."/>
            <person name="Lorensuhewa L."/>
            <person name="Robinson T."/>
            <person name="Song A."/>
            <person name="Song B.-B."/>
            <person name="Dinh H."/>
            <person name="Thornton R."/>
            <person name="Coyle M."/>
            <person name="Francisco L."/>
            <person name="Jackson L."/>
            <person name="Javaid M."/>
            <person name="Korchina V."/>
            <person name="Kovar C."/>
            <person name="Mata R."/>
            <person name="Mathew T."/>
            <person name="Ngo R."/>
            <person name="Nguyen L."/>
            <person name="Nguyen N."/>
            <person name="Okwuonu G."/>
            <person name="Ongeri F."/>
            <person name="Pham C."/>
            <person name="Simmons D."/>
            <person name="Wilczek-Boney K."/>
            <person name="Hale W."/>
            <person name="Jakkamsetti A."/>
            <person name="Pham P."/>
            <person name="Ruth R."/>
            <person name="San Lucas F."/>
            <person name="Warren J."/>
            <person name="Zhang J."/>
            <person name="Zhao Z."/>
            <person name="Zhou C."/>
            <person name="Zhu D."/>
            <person name="Lee S."/>
            <person name="Bess C."/>
            <person name="Blankenburg K."/>
            <person name="Forbes L."/>
            <person name="Fu Q."/>
            <person name="Gubbala S."/>
            <person name="Hirani K."/>
            <person name="Jayaseelan J.C."/>
            <person name="Lara F."/>
            <person name="Munidasa M."/>
            <person name="Palculict T."/>
            <person name="Patil S."/>
            <person name="Pu L.-L."/>
            <person name="Saada N."/>
            <person name="Tang L."/>
            <person name="Weissenberger G."/>
            <person name="Zhu Y."/>
            <person name="Hemphill L."/>
            <person name="Shang Y."/>
            <person name="Youmans B."/>
            <person name="Ayvaz T."/>
            <person name="Ross M."/>
            <person name="Santibanez J."/>
            <person name="Aqrawi P."/>
            <person name="Gross S."/>
            <person name="Joshi V."/>
            <person name="Fowler G."/>
            <person name="Nazareth L."/>
            <person name="Reid J."/>
            <person name="Worley K."/>
            <person name="Petrosino J."/>
            <person name="Highlander S."/>
            <person name="Gibbs R."/>
        </authorList>
    </citation>
    <scope>NUCLEOTIDE SEQUENCE [LARGE SCALE GENOMIC DNA]</scope>
    <source>
        <strain evidence="2 3">ATCC 33035</strain>
    </source>
</reference>
<dbReference type="Proteomes" id="UP000003020">
    <property type="component" value="Unassembled WGS sequence"/>
</dbReference>
<evidence type="ECO:0008006" key="4">
    <source>
        <dbReference type="Google" id="ProtNLM"/>
    </source>
</evidence>
<evidence type="ECO:0000313" key="3">
    <source>
        <dbReference type="Proteomes" id="UP000003020"/>
    </source>
</evidence>
<comment type="caution">
    <text evidence="2">The sequence shown here is derived from an EMBL/GenBank/DDBJ whole genome shotgun (WGS) entry which is preliminary data.</text>
</comment>
<name>E2S1R7_9CORY</name>
<keyword evidence="3" id="KW-1185">Reference proteome</keyword>
<evidence type="ECO:0000313" key="2">
    <source>
        <dbReference type="EMBL" id="EFQ81583.1"/>
    </source>
</evidence>
<sequence>MRNFRTAAVAAATAATVAFGGVAVASAEDTTNERASLAENLSSVIKDTKADDAEYPTLSSKIGANADKDQKVTGHNLLGEEKGENNPRWGEIWRDGTVALGITSAIGALIGAYNYAVYNGILPQHILDPIFRR</sequence>
<accession>E2S1R7</accession>
<evidence type="ECO:0000256" key="1">
    <source>
        <dbReference type="SAM" id="SignalP"/>
    </source>
</evidence>
<organism evidence="2 3">
    <name type="scientific">Corynebacterium pseudogenitalium ATCC 33035</name>
    <dbReference type="NCBI Taxonomy" id="525264"/>
    <lineage>
        <taxon>Bacteria</taxon>
        <taxon>Bacillati</taxon>
        <taxon>Actinomycetota</taxon>
        <taxon>Actinomycetes</taxon>
        <taxon>Mycobacteriales</taxon>
        <taxon>Corynebacteriaceae</taxon>
        <taxon>Corynebacterium</taxon>
    </lineage>
</organism>
<feature type="signal peptide" evidence="1">
    <location>
        <begin position="1"/>
        <end position="27"/>
    </location>
</feature>
<dbReference type="HOGENOM" id="CLU_144039_0_0_11"/>
<feature type="chain" id="PRO_5003163963" description="Tat pathway signal sequence domain protein" evidence="1">
    <location>
        <begin position="28"/>
        <end position="133"/>
    </location>
</feature>
<dbReference type="AlphaFoldDB" id="E2S1R7"/>
<dbReference type="EMBL" id="ABYQ02000003">
    <property type="protein sequence ID" value="EFQ81583.1"/>
    <property type="molecule type" value="Genomic_DNA"/>
</dbReference>
<dbReference type="RefSeq" id="WP_005325201.1">
    <property type="nucleotide sequence ID" value="NZ_GL542877.1"/>
</dbReference>
<proteinExistence type="predicted"/>
<keyword evidence="1" id="KW-0732">Signal</keyword>